<dbReference type="EMBL" id="CAQQ02138027">
    <property type="status" value="NOT_ANNOTATED_CDS"/>
    <property type="molecule type" value="Genomic_DNA"/>
</dbReference>
<sequence>MVEFLVKQGADINRQDNEGWTPLHATASCGFVSIARFLVENGADLTAVNSDGELAVDISHCNDMADYLQNLVQELGIDCEAARRAEEELMYADAKKWLRSDASELDKAHPKTGATALHVAAAKGYSRVLKLLFAGRANVDKQDNDGWTPLHAAAHWCQKEASELLVNQMADMEIRNYAGQTCIDVADRSLKAFLEDLRANSKRNKKRPAVELSRITDNSFPEKKIENNHSPKLIRYDKEEKEKEEIGGNVNLESFQESDETDSELTDSTESSHATSISETEGII</sequence>
<dbReference type="PROSITE" id="PS50088">
    <property type="entry name" value="ANK_REPEAT"/>
    <property type="match status" value="4"/>
</dbReference>
<feature type="repeat" description="ANK" evidence="7">
    <location>
        <begin position="18"/>
        <end position="50"/>
    </location>
</feature>
<accession>T1GUZ7</accession>
<dbReference type="SUPFAM" id="SSF48403">
    <property type="entry name" value="Ankyrin repeat"/>
    <property type="match status" value="1"/>
</dbReference>
<evidence type="ECO:0000256" key="3">
    <source>
        <dbReference type="ARBA" id="ARBA00022490"/>
    </source>
</evidence>
<keyword evidence="2" id="KW-0217">Developmental protein</keyword>
<reference evidence="10" key="1">
    <citation type="submission" date="2013-02" db="EMBL/GenBank/DDBJ databases">
        <authorList>
            <person name="Hughes D."/>
        </authorList>
    </citation>
    <scope>NUCLEOTIDE SEQUENCE</scope>
    <source>
        <strain>Durham</strain>
        <strain evidence="10">NC isolate 2 -- Noor lab</strain>
    </source>
</reference>
<feature type="compositionally biased region" description="Acidic residues" evidence="8">
    <location>
        <begin position="256"/>
        <end position="267"/>
    </location>
</feature>
<dbReference type="FunFam" id="1.25.40.20:FF:000004">
    <property type="entry name" value="Phosphatase 1 regulatory subunit 12A"/>
    <property type="match status" value="1"/>
</dbReference>
<keyword evidence="3" id="KW-0963">Cytoplasm</keyword>
<dbReference type="Pfam" id="PF12796">
    <property type="entry name" value="Ank_2"/>
    <property type="match status" value="2"/>
</dbReference>
<comment type="subcellular location">
    <subcellularLocation>
        <location evidence="1">Cytoplasm</location>
    </subcellularLocation>
</comment>
<protein>
    <submittedName>
        <fullName evidence="9">Uncharacterized protein</fullName>
    </submittedName>
</protein>
<dbReference type="InterPro" id="IPR051226">
    <property type="entry name" value="PP1_Regulatory_Subunit"/>
</dbReference>
<reference evidence="9" key="2">
    <citation type="submission" date="2015-06" db="UniProtKB">
        <authorList>
            <consortium name="EnsemblMetazoa"/>
        </authorList>
    </citation>
    <scope>IDENTIFICATION</scope>
</reference>
<feature type="region of interest" description="Disordered" evidence="8">
    <location>
        <begin position="237"/>
        <end position="284"/>
    </location>
</feature>
<proteinExistence type="inferred from homology"/>
<organism evidence="9 10">
    <name type="scientific">Megaselia scalaris</name>
    <name type="common">Humpbacked fly</name>
    <name type="synonym">Phora scalaris</name>
    <dbReference type="NCBI Taxonomy" id="36166"/>
    <lineage>
        <taxon>Eukaryota</taxon>
        <taxon>Metazoa</taxon>
        <taxon>Ecdysozoa</taxon>
        <taxon>Arthropoda</taxon>
        <taxon>Hexapoda</taxon>
        <taxon>Insecta</taxon>
        <taxon>Pterygota</taxon>
        <taxon>Neoptera</taxon>
        <taxon>Endopterygota</taxon>
        <taxon>Diptera</taxon>
        <taxon>Brachycera</taxon>
        <taxon>Muscomorpha</taxon>
        <taxon>Platypezoidea</taxon>
        <taxon>Phoridae</taxon>
        <taxon>Megaseliini</taxon>
        <taxon>Megaselia</taxon>
    </lineage>
</organism>
<evidence type="ECO:0000256" key="8">
    <source>
        <dbReference type="SAM" id="MobiDB-lite"/>
    </source>
</evidence>
<feature type="repeat" description="ANK" evidence="7">
    <location>
        <begin position="145"/>
        <end position="177"/>
    </location>
</feature>
<evidence type="ECO:0000313" key="9">
    <source>
        <dbReference type="EnsemblMetazoa" id="MESCA007570-PA"/>
    </source>
</evidence>
<evidence type="ECO:0000256" key="2">
    <source>
        <dbReference type="ARBA" id="ARBA00022473"/>
    </source>
</evidence>
<keyword evidence="5 7" id="KW-0040">ANK repeat</keyword>
<dbReference type="GO" id="GO:0019208">
    <property type="term" value="F:phosphatase regulator activity"/>
    <property type="evidence" value="ECO:0007669"/>
    <property type="project" value="TreeGrafter"/>
</dbReference>
<dbReference type="PROSITE" id="PS50297">
    <property type="entry name" value="ANK_REP_REGION"/>
    <property type="match status" value="3"/>
</dbReference>
<dbReference type="Proteomes" id="UP000015102">
    <property type="component" value="Unassembled WGS sequence"/>
</dbReference>
<dbReference type="InterPro" id="IPR002110">
    <property type="entry name" value="Ankyrin_rpt"/>
</dbReference>
<dbReference type="EnsemblMetazoa" id="MESCA007570-RA">
    <property type="protein sequence ID" value="MESCA007570-PA"/>
    <property type="gene ID" value="MESCA007570"/>
</dbReference>
<dbReference type="GO" id="GO:0004857">
    <property type="term" value="F:enzyme inhibitor activity"/>
    <property type="evidence" value="ECO:0007669"/>
    <property type="project" value="TreeGrafter"/>
</dbReference>
<evidence type="ECO:0000256" key="4">
    <source>
        <dbReference type="ARBA" id="ARBA00022737"/>
    </source>
</evidence>
<evidence type="ECO:0000256" key="5">
    <source>
        <dbReference type="ARBA" id="ARBA00023043"/>
    </source>
</evidence>
<dbReference type="OMA" id="DISHCND"/>
<dbReference type="PANTHER" id="PTHR24179:SF21">
    <property type="entry name" value="MYOSIN BINDING SUBUNIT, ISOFORM O"/>
    <property type="match status" value="1"/>
</dbReference>
<evidence type="ECO:0000313" key="10">
    <source>
        <dbReference type="Proteomes" id="UP000015102"/>
    </source>
</evidence>
<dbReference type="PROSITE" id="PS51257">
    <property type="entry name" value="PROKAR_LIPOPROTEIN"/>
    <property type="match status" value="1"/>
</dbReference>
<dbReference type="EMBL" id="CAQQ02138030">
    <property type="status" value="NOT_ANNOTATED_CDS"/>
    <property type="molecule type" value="Genomic_DNA"/>
</dbReference>
<feature type="compositionally biased region" description="Polar residues" evidence="8">
    <location>
        <begin position="273"/>
        <end position="284"/>
    </location>
</feature>
<dbReference type="EMBL" id="CAQQ02138031">
    <property type="status" value="NOT_ANNOTATED_CDS"/>
    <property type="molecule type" value="Genomic_DNA"/>
</dbReference>
<keyword evidence="10" id="KW-1185">Reference proteome</keyword>
<dbReference type="AlphaFoldDB" id="T1GUZ7"/>
<dbReference type="InterPro" id="IPR036770">
    <property type="entry name" value="Ankyrin_rpt-contain_sf"/>
</dbReference>
<evidence type="ECO:0000256" key="6">
    <source>
        <dbReference type="ARBA" id="ARBA00038386"/>
    </source>
</evidence>
<dbReference type="PANTHER" id="PTHR24179">
    <property type="entry name" value="PROTEIN PHOSPHATASE 1 REGULATORY SUBUNIT 12"/>
    <property type="match status" value="1"/>
</dbReference>
<dbReference type="Gene3D" id="1.25.40.20">
    <property type="entry name" value="Ankyrin repeat-containing domain"/>
    <property type="match status" value="2"/>
</dbReference>
<dbReference type="GO" id="GO:0005737">
    <property type="term" value="C:cytoplasm"/>
    <property type="evidence" value="ECO:0007669"/>
    <property type="project" value="UniProtKB-SubCell"/>
</dbReference>
<dbReference type="HOGENOM" id="CLU_000134_54_1_1"/>
<dbReference type="SMART" id="SM00248">
    <property type="entry name" value="ANK"/>
    <property type="match status" value="3"/>
</dbReference>
<feature type="compositionally biased region" description="Basic and acidic residues" evidence="8">
    <location>
        <begin position="237"/>
        <end position="246"/>
    </location>
</feature>
<dbReference type="EMBL" id="CAQQ02138028">
    <property type="status" value="NOT_ANNOTATED_CDS"/>
    <property type="molecule type" value="Genomic_DNA"/>
</dbReference>
<dbReference type="STRING" id="36166.T1GUZ7"/>
<feature type="repeat" description="ANK" evidence="7">
    <location>
        <begin position="112"/>
        <end position="144"/>
    </location>
</feature>
<feature type="repeat" description="ANK" evidence="7">
    <location>
        <begin position="1"/>
        <end position="17"/>
    </location>
</feature>
<name>T1GUZ7_MEGSC</name>
<comment type="similarity">
    <text evidence="6">Belongs to the NRARP family.</text>
</comment>
<keyword evidence="4" id="KW-0677">Repeat</keyword>
<evidence type="ECO:0000256" key="1">
    <source>
        <dbReference type="ARBA" id="ARBA00004496"/>
    </source>
</evidence>
<evidence type="ECO:0000256" key="7">
    <source>
        <dbReference type="PROSITE-ProRule" id="PRU00023"/>
    </source>
</evidence>
<dbReference type="EMBL" id="CAQQ02138029">
    <property type="status" value="NOT_ANNOTATED_CDS"/>
    <property type="molecule type" value="Genomic_DNA"/>
</dbReference>